<comment type="caution">
    <text evidence="2">The sequence shown here is derived from an EMBL/GenBank/DDBJ whole genome shotgun (WGS) entry which is preliminary data.</text>
</comment>
<gene>
    <name evidence="2" type="ORF">FHX52_0917</name>
</gene>
<evidence type="ECO:0000256" key="1">
    <source>
        <dbReference type="SAM" id="Phobius"/>
    </source>
</evidence>
<dbReference type="RefSeq" id="WP_141820298.1">
    <property type="nucleotide sequence ID" value="NZ_BAAAQC010000016.1"/>
</dbReference>
<reference evidence="2 3" key="1">
    <citation type="submission" date="2019-06" db="EMBL/GenBank/DDBJ databases">
        <title>Sequencing the genomes of 1000 actinobacteria strains.</title>
        <authorList>
            <person name="Klenk H.-P."/>
        </authorList>
    </citation>
    <scope>NUCLEOTIDE SEQUENCE [LARGE SCALE GENOMIC DNA]</scope>
    <source>
        <strain evidence="2 3">DSM 21776</strain>
    </source>
</reference>
<dbReference type="Proteomes" id="UP000320085">
    <property type="component" value="Unassembled WGS sequence"/>
</dbReference>
<accession>A0A543PUQ0</accession>
<protein>
    <submittedName>
        <fullName evidence="2">Uncharacterized protein</fullName>
    </submittedName>
</protein>
<keyword evidence="1" id="KW-1133">Transmembrane helix</keyword>
<evidence type="ECO:0000313" key="3">
    <source>
        <dbReference type="Proteomes" id="UP000320085"/>
    </source>
</evidence>
<sequence>MTYFWTGTVVVLLTGIGLIVWGSLSGPGRSGGDVAARRTLQTQIGALMVVVSLGVLVTAYLTADWP</sequence>
<evidence type="ECO:0000313" key="2">
    <source>
        <dbReference type="EMBL" id="TQN47799.1"/>
    </source>
</evidence>
<keyword evidence="1" id="KW-0472">Membrane</keyword>
<dbReference type="AlphaFoldDB" id="A0A543PUQ0"/>
<feature type="transmembrane region" description="Helical" evidence="1">
    <location>
        <begin position="6"/>
        <end position="24"/>
    </location>
</feature>
<name>A0A543PUQ0_9MICO</name>
<feature type="transmembrane region" description="Helical" evidence="1">
    <location>
        <begin position="44"/>
        <end position="63"/>
    </location>
</feature>
<organism evidence="2 3">
    <name type="scientific">Humibacillus xanthopallidus</name>
    <dbReference type="NCBI Taxonomy" id="412689"/>
    <lineage>
        <taxon>Bacteria</taxon>
        <taxon>Bacillati</taxon>
        <taxon>Actinomycetota</taxon>
        <taxon>Actinomycetes</taxon>
        <taxon>Micrococcales</taxon>
        <taxon>Intrasporangiaceae</taxon>
        <taxon>Humibacillus</taxon>
    </lineage>
</organism>
<dbReference type="EMBL" id="VFQF01000001">
    <property type="protein sequence ID" value="TQN47799.1"/>
    <property type="molecule type" value="Genomic_DNA"/>
</dbReference>
<proteinExistence type="predicted"/>
<keyword evidence="1" id="KW-0812">Transmembrane</keyword>